<sequence length="91" mass="10017">MDALYRALPLGSTDIRLLTIDPTDPSRPGPVHCTLTTHSLTDFTPAYTAFLSHPENAKLTTRQLTTRWKHLHGLAHHPLPLSPSPPVPLPP</sequence>
<protein>
    <submittedName>
        <fullName evidence="1">Uncharacterized protein</fullName>
    </submittedName>
</protein>
<keyword evidence="2" id="KW-1185">Reference proteome</keyword>
<gene>
    <name evidence="1" type="ORF">C8A05DRAFT_37338</name>
</gene>
<feature type="non-terminal residue" evidence="1">
    <location>
        <position position="91"/>
    </location>
</feature>
<proteinExistence type="predicted"/>
<name>A0AAN6RQA7_9PEZI</name>
<organism evidence="1 2">
    <name type="scientific">Staphylotrichum tortipilum</name>
    <dbReference type="NCBI Taxonomy" id="2831512"/>
    <lineage>
        <taxon>Eukaryota</taxon>
        <taxon>Fungi</taxon>
        <taxon>Dikarya</taxon>
        <taxon>Ascomycota</taxon>
        <taxon>Pezizomycotina</taxon>
        <taxon>Sordariomycetes</taxon>
        <taxon>Sordariomycetidae</taxon>
        <taxon>Sordariales</taxon>
        <taxon>Chaetomiaceae</taxon>
        <taxon>Staphylotrichum</taxon>
    </lineage>
</organism>
<dbReference type="AlphaFoldDB" id="A0AAN6RQA7"/>
<dbReference type="Proteomes" id="UP001303889">
    <property type="component" value="Unassembled WGS sequence"/>
</dbReference>
<dbReference type="EMBL" id="MU855839">
    <property type="protein sequence ID" value="KAK3899060.1"/>
    <property type="molecule type" value="Genomic_DNA"/>
</dbReference>
<accession>A0AAN6RQA7</accession>
<reference evidence="1" key="2">
    <citation type="submission" date="2023-05" db="EMBL/GenBank/DDBJ databases">
        <authorList>
            <consortium name="Lawrence Berkeley National Laboratory"/>
            <person name="Steindorff A."/>
            <person name="Hensen N."/>
            <person name="Bonometti L."/>
            <person name="Westerberg I."/>
            <person name="Brannstrom I.O."/>
            <person name="Guillou S."/>
            <person name="Cros-Aarteil S."/>
            <person name="Calhoun S."/>
            <person name="Haridas S."/>
            <person name="Kuo A."/>
            <person name="Mondo S."/>
            <person name="Pangilinan J."/>
            <person name="Riley R."/>
            <person name="Labutti K."/>
            <person name="Andreopoulos B."/>
            <person name="Lipzen A."/>
            <person name="Chen C."/>
            <person name="Yanf M."/>
            <person name="Daum C."/>
            <person name="Ng V."/>
            <person name="Clum A."/>
            <person name="Ohm R."/>
            <person name="Martin F."/>
            <person name="Silar P."/>
            <person name="Natvig D."/>
            <person name="Lalanne C."/>
            <person name="Gautier V."/>
            <person name="Ament-Velasquez S.L."/>
            <person name="Kruys A."/>
            <person name="Hutchinson M.I."/>
            <person name="Powell A.J."/>
            <person name="Barry K."/>
            <person name="Miller A.N."/>
            <person name="Grigoriev I.V."/>
            <person name="Debuchy R."/>
            <person name="Gladieux P."/>
            <person name="Thoren M.H."/>
            <person name="Johannesson H."/>
        </authorList>
    </citation>
    <scope>NUCLEOTIDE SEQUENCE</scope>
    <source>
        <strain evidence="1">CBS 103.79</strain>
    </source>
</reference>
<reference evidence="1" key="1">
    <citation type="journal article" date="2023" name="Mol. Phylogenet. Evol.">
        <title>Genome-scale phylogeny and comparative genomics of the fungal order Sordariales.</title>
        <authorList>
            <person name="Hensen N."/>
            <person name="Bonometti L."/>
            <person name="Westerberg I."/>
            <person name="Brannstrom I.O."/>
            <person name="Guillou S."/>
            <person name="Cros-Aarteil S."/>
            <person name="Calhoun S."/>
            <person name="Haridas S."/>
            <person name="Kuo A."/>
            <person name="Mondo S."/>
            <person name="Pangilinan J."/>
            <person name="Riley R."/>
            <person name="LaButti K."/>
            <person name="Andreopoulos B."/>
            <person name="Lipzen A."/>
            <person name="Chen C."/>
            <person name="Yan M."/>
            <person name="Daum C."/>
            <person name="Ng V."/>
            <person name="Clum A."/>
            <person name="Steindorff A."/>
            <person name="Ohm R.A."/>
            <person name="Martin F."/>
            <person name="Silar P."/>
            <person name="Natvig D.O."/>
            <person name="Lalanne C."/>
            <person name="Gautier V."/>
            <person name="Ament-Velasquez S.L."/>
            <person name="Kruys A."/>
            <person name="Hutchinson M.I."/>
            <person name="Powell A.J."/>
            <person name="Barry K."/>
            <person name="Miller A.N."/>
            <person name="Grigoriev I.V."/>
            <person name="Debuchy R."/>
            <person name="Gladieux P."/>
            <person name="Hiltunen Thoren M."/>
            <person name="Johannesson H."/>
        </authorList>
    </citation>
    <scope>NUCLEOTIDE SEQUENCE</scope>
    <source>
        <strain evidence="1">CBS 103.79</strain>
    </source>
</reference>
<evidence type="ECO:0000313" key="1">
    <source>
        <dbReference type="EMBL" id="KAK3899060.1"/>
    </source>
</evidence>
<evidence type="ECO:0000313" key="2">
    <source>
        <dbReference type="Proteomes" id="UP001303889"/>
    </source>
</evidence>
<comment type="caution">
    <text evidence="1">The sequence shown here is derived from an EMBL/GenBank/DDBJ whole genome shotgun (WGS) entry which is preliminary data.</text>
</comment>